<proteinExistence type="predicted"/>
<evidence type="ECO:0000313" key="2">
    <source>
        <dbReference type="EMBL" id="SVD01679.1"/>
    </source>
</evidence>
<accession>A0A382RVG7</accession>
<evidence type="ECO:0000256" key="1">
    <source>
        <dbReference type="SAM" id="Phobius"/>
    </source>
</evidence>
<dbReference type="AlphaFoldDB" id="A0A382RVG7"/>
<organism evidence="2">
    <name type="scientific">marine metagenome</name>
    <dbReference type="NCBI Taxonomy" id="408172"/>
    <lineage>
        <taxon>unclassified sequences</taxon>
        <taxon>metagenomes</taxon>
        <taxon>ecological metagenomes</taxon>
    </lineage>
</organism>
<name>A0A382RVG7_9ZZZZ</name>
<keyword evidence="1" id="KW-0472">Membrane</keyword>
<gene>
    <name evidence="2" type="ORF">METZ01_LOCUS354533</name>
</gene>
<keyword evidence="1" id="KW-1133">Transmembrane helix</keyword>
<sequence>MCEQDLWFFLVAAAMGVLAAPMGMMFMRSKGYKLEKKNKNSSI</sequence>
<protein>
    <submittedName>
        <fullName evidence="2">Uncharacterized protein</fullName>
    </submittedName>
</protein>
<dbReference type="EMBL" id="UINC01124494">
    <property type="protein sequence ID" value="SVD01679.1"/>
    <property type="molecule type" value="Genomic_DNA"/>
</dbReference>
<feature type="transmembrane region" description="Helical" evidence="1">
    <location>
        <begin position="6"/>
        <end position="27"/>
    </location>
</feature>
<reference evidence="2" key="1">
    <citation type="submission" date="2018-05" db="EMBL/GenBank/DDBJ databases">
        <authorList>
            <person name="Lanie J.A."/>
            <person name="Ng W.-L."/>
            <person name="Kazmierczak K.M."/>
            <person name="Andrzejewski T.M."/>
            <person name="Davidsen T.M."/>
            <person name="Wayne K.J."/>
            <person name="Tettelin H."/>
            <person name="Glass J.I."/>
            <person name="Rusch D."/>
            <person name="Podicherti R."/>
            <person name="Tsui H.-C.T."/>
            <person name="Winkler M.E."/>
        </authorList>
    </citation>
    <scope>NUCLEOTIDE SEQUENCE</scope>
</reference>
<keyword evidence="1" id="KW-0812">Transmembrane</keyword>